<keyword evidence="1 2" id="KW-0812">Transmembrane</keyword>
<gene>
    <name evidence="2" type="ORF">TTHERM_000346789</name>
</gene>
<proteinExistence type="predicted"/>
<dbReference type="EMBL" id="GG662654">
    <property type="protein sequence ID" value="EWS73808.1"/>
    <property type="molecule type" value="Genomic_DNA"/>
</dbReference>
<dbReference type="Proteomes" id="UP000009168">
    <property type="component" value="Unassembled WGS sequence"/>
</dbReference>
<keyword evidence="1" id="KW-1133">Transmembrane helix</keyword>
<name>W7XBN7_TETTS</name>
<dbReference type="GeneID" id="24438539"/>
<keyword evidence="1" id="KW-0472">Membrane</keyword>
<dbReference type="InParanoid" id="W7XBN7"/>
<organism evidence="2 3">
    <name type="scientific">Tetrahymena thermophila (strain SB210)</name>
    <dbReference type="NCBI Taxonomy" id="312017"/>
    <lineage>
        <taxon>Eukaryota</taxon>
        <taxon>Sar</taxon>
        <taxon>Alveolata</taxon>
        <taxon>Ciliophora</taxon>
        <taxon>Intramacronucleata</taxon>
        <taxon>Oligohymenophorea</taxon>
        <taxon>Hymenostomatida</taxon>
        <taxon>Tetrahymenina</taxon>
        <taxon>Tetrahymenidae</taxon>
        <taxon>Tetrahymena</taxon>
    </lineage>
</organism>
<sequence length="161" mass="18660">MIQIQENKFNQSQLFTQSSACIKVNYFKNIAFQKRINNILFSFVYCYSLIIISVVGNKYLVSQEVSNLNQKKNNGLGEENIVLKNKKKIMLMVDTNDPDKKNLIFIEQLEIIIINNIDILFGIYLLFVLYILKSNILCKMNKNCFKNSSVSQTEGPVKKIF</sequence>
<reference evidence="3" key="1">
    <citation type="journal article" date="2006" name="PLoS Biol.">
        <title>Macronuclear genome sequence of the ciliate Tetrahymena thermophila, a model eukaryote.</title>
        <authorList>
            <person name="Eisen J.A."/>
            <person name="Coyne R.S."/>
            <person name="Wu M."/>
            <person name="Wu D."/>
            <person name="Thiagarajan M."/>
            <person name="Wortman J.R."/>
            <person name="Badger J.H."/>
            <person name="Ren Q."/>
            <person name="Amedeo P."/>
            <person name="Jones K.M."/>
            <person name="Tallon L.J."/>
            <person name="Delcher A.L."/>
            <person name="Salzberg S.L."/>
            <person name="Silva J.C."/>
            <person name="Haas B.J."/>
            <person name="Majoros W.H."/>
            <person name="Farzad M."/>
            <person name="Carlton J.M."/>
            <person name="Smith R.K. Jr."/>
            <person name="Garg J."/>
            <person name="Pearlman R.E."/>
            <person name="Karrer K.M."/>
            <person name="Sun L."/>
            <person name="Manning G."/>
            <person name="Elde N.C."/>
            <person name="Turkewitz A.P."/>
            <person name="Asai D.J."/>
            <person name="Wilkes D.E."/>
            <person name="Wang Y."/>
            <person name="Cai H."/>
            <person name="Collins K."/>
            <person name="Stewart B.A."/>
            <person name="Lee S.R."/>
            <person name="Wilamowska K."/>
            <person name="Weinberg Z."/>
            <person name="Ruzzo W.L."/>
            <person name="Wloga D."/>
            <person name="Gaertig J."/>
            <person name="Frankel J."/>
            <person name="Tsao C.-C."/>
            <person name="Gorovsky M.A."/>
            <person name="Keeling P.J."/>
            <person name="Waller R.F."/>
            <person name="Patron N.J."/>
            <person name="Cherry J.M."/>
            <person name="Stover N.A."/>
            <person name="Krieger C.J."/>
            <person name="del Toro C."/>
            <person name="Ryder H.F."/>
            <person name="Williamson S.C."/>
            <person name="Barbeau R.A."/>
            <person name="Hamilton E.P."/>
            <person name="Orias E."/>
        </authorList>
    </citation>
    <scope>NUCLEOTIDE SEQUENCE [LARGE SCALE GENOMIC DNA]</scope>
    <source>
        <strain evidence="3">SB210</strain>
    </source>
</reference>
<feature type="transmembrane region" description="Helical" evidence="1">
    <location>
        <begin position="111"/>
        <end position="132"/>
    </location>
</feature>
<dbReference type="RefSeq" id="XP_012653688.1">
    <property type="nucleotide sequence ID" value="XM_012798234.1"/>
</dbReference>
<feature type="transmembrane region" description="Helical" evidence="1">
    <location>
        <begin position="36"/>
        <end position="56"/>
    </location>
</feature>
<accession>W7XBN7</accession>
<evidence type="ECO:0000256" key="1">
    <source>
        <dbReference type="SAM" id="Phobius"/>
    </source>
</evidence>
<protein>
    <submittedName>
        <fullName evidence="2">Transmembrane protein, putative</fullName>
    </submittedName>
</protein>
<evidence type="ECO:0000313" key="2">
    <source>
        <dbReference type="EMBL" id="EWS73808.1"/>
    </source>
</evidence>
<dbReference type="KEGG" id="tet:TTHERM_000346789"/>
<dbReference type="AlphaFoldDB" id="W7XBN7"/>
<keyword evidence="3" id="KW-1185">Reference proteome</keyword>
<evidence type="ECO:0000313" key="3">
    <source>
        <dbReference type="Proteomes" id="UP000009168"/>
    </source>
</evidence>